<dbReference type="GO" id="GO:0031267">
    <property type="term" value="F:small GTPase binding"/>
    <property type="evidence" value="ECO:0007669"/>
    <property type="project" value="TreeGrafter"/>
</dbReference>
<dbReference type="OrthoDB" id="120976at2759"/>
<sequence>MVTGTYQLNVSMGQEEAVTRLRTYKLERCVTLVHDRSALNHAPVTDGDLIAIFEALSELQELQKLKVDFVGRPLRLPVSALTVVLQRASKLTQLVLEEVRLAGNVDELEALASALRAHPSLQIVDLHGCVPAEGSEGTLDPLVTALAHVKTLTEVLLRNTRIASRHPVDNNNNLHPHNHLNLIPNNLHQLNINGGNAAAAVAAIQNNNNNNGGGGDDDSSSSDDDSDDEEASTAPWNGSSLCALCQSPSLRVLTLRDMSEIRDQHLELMADSLRSNDSLRELTVCSIHLGERAGRAMGQVLQVNRRLQKLEIQLHSGEHAIPITEVLQVNSSLKRLDLFFNGCISPRIREAFTQMLRCNYRLLDLNGSVWRGQSNSEIDFYLRLNRAGRGDLLTEHATRAHWVDTMIEQRDDLSIVFSLLLMNPSVCLHDTTEFKDVNSPPGGAHGTSLHLRKKRKGQQ</sequence>
<dbReference type="SUPFAM" id="SSF52047">
    <property type="entry name" value="RNI-like"/>
    <property type="match status" value="1"/>
</dbReference>
<dbReference type="Gene3D" id="3.80.10.10">
    <property type="entry name" value="Ribonuclease Inhibitor"/>
    <property type="match status" value="2"/>
</dbReference>
<organism evidence="5 6">
    <name type="scientific">Seminavis robusta</name>
    <dbReference type="NCBI Taxonomy" id="568900"/>
    <lineage>
        <taxon>Eukaryota</taxon>
        <taxon>Sar</taxon>
        <taxon>Stramenopiles</taxon>
        <taxon>Ochrophyta</taxon>
        <taxon>Bacillariophyta</taxon>
        <taxon>Bacillariophyceae</taxon>
        <taxon>Bacillariophycidae</taxon>
        <taxon>Naviculales</taxon>
        <taxon>Naviculaceae</taxon>
        <taxon>Seminavis</taxon>
    </lineage>
</organism>
<dbReference type="GO" id="GO:0005634">
    <property type="term" value="C:nucleus"/>
    <property type="evidence" value="ECO:0007669"/>
    <property type="project" value="TreeGrafter"/>
</dbReference>
<keyword evidence="2" id="KW-0433">Leucine-rich repeat</keyword>
<comment type="caution">
    <text evidence="5">The sequence shown here is derived from an EMBL/GenBank/DDBJ whole genome shotgun (WGS) entry which is preliminary data.</text>
</comment>
<reference evidence="5" key="1">
    <citation type="submission" date="2020-06" db="EMBL/GenBank/DDBJ databases">
        <authorList>
            <consortium name="Plant Systems Biology data submission"/>
        </authorList>
    </citation>
    <scope>NUCLEOTIDE SEQUENCE</scope>
    <source>
        <strain evidence="5">D6</strain>
    </source>
</reference>
<dbReference type="PANTHER" id="PTHR24113:SF12">
    <property type="entry name" value="RAN GTPASE-ACTIVATING PROTEIN 1"/>
    <property type="match status" value="1"/>
</dbReference>
<evidence type="ECO:0000313" key="6">
    <source>
        <dbReference type="Proteomes" id="UP001153069"/>
    </source>
</evidence>
<feature type="compositionally biased region" description="Basic residues" evidence="4">
    <location>
        <begin position="450"/>
        <end position="459"/>
    </location>
</feature>
<keyword evidence="3" id="KW-0677">Repeat</keyword>
<feature type="region of interest" description="Disordered" evidence="4">
    <location>
        <begin position="437"/>
        <end position="459"/>
    </location>
</feature>
<keyword evidence="6" id="KW-1185">Reference proteome</keyword>
<dbReference type="AlphaFoldDB" id="A0A9N8H4P0"/>
<dbReference type="GO" id="GO:0006913">
    <property type="term" value="P:nucleocytoplasmic transport"/>
    <property type="evidence" value="ECO:0007669"/>
    <property type="project" value="TreeGrafter"/>
</dbReference>
<dbReference type="GO" id="GO:0005096">
    <property type="term" value="F:GTPase activator activity"/>
    <property type="evidence" value="ECO:0007669"/>
    <property type="project" value="UniProtKB-KW"/>
</dbReference>
<dbReference type="InterPro" id="IPR027038">
    <property type="entry name" value="RanGap"/>
</dbReference>
<dbReference type="InterPro" id="IPR032675">
    <property type="entry name" value="LRR_dom_sf"/>
</dbReference>
<feature type="region of interest" description="Disordered" evidence="4">
    <location>
        <begin position="205"/>
        <end position="235"/>
    </location>
</feature>
<proteinExistence type="predicted"/>
<keyword evidence="1" id="KW-0343">GTPase activation</keyword>
<evidence type="ECO:0000256" key="4">
    <source>
        <dbReference type="SAM" id="MobiDB-lite"/>
    </source>
</evidence>
<evidence type="ECO:0000256" key="1">
    <source>
        <dbReference type="ARBA" id="ARBA00022468"/>
    </source>
</evidence>
<dbReference type="GO" id="GO:0005829">
    <property type="term" value="C:cytosol"/>
    <property type="evidence" value="ECO:0007669"/>
    <property type="project" value="TreeGrafter"/>
</dbReference>
<dbReference type="PANTHER" id="PTHR24113">
    <property type="entry name" value="RAN GTPASE-ACTIVATING PROTEIN 1"/>
    <property type="match status" value="1"/>
</dbReference>
<accession>A0A9N8H4P0</accession>
<evidence type="ECO:0000313" key="5">
    <source>
        <dbReference type="EMBL" id="CAB9500681.1"/>
    </source>
</evidence>
<evidence type="ECO:0000256" key="3">
    <source>
        <dbReference type="ARBA" id="ARBA00022737"/>
    </source>
</evidence>
<name>A0A9N8H4P0_9STRA</name>
<dbReference type="GO" id="GO:0048471">
    <property type="term" value="C:perinuclear region of cytoplasm"/>
    <property type="evidence" value="ECO:0007669"/>
    <property type="project" value="TreeGrafter"/>
</dbReference>
<gene>
    <name evidence="5" type="ORF">SEMRO_89_G047010.1</name>
</gene>
<feature type="compositionally biased region" description="Acidic residues" evidence="4">
    <location>
        <begin position="215"/>
        <end position="231"/>
    </location>
</feature>
<evidence type="ECO:0000256" key="2">
    <source>
        <dbReference type="ARBA" id="ARBA00022614"/>
    </source>
</evidence>
<dbReference type="Proteomes" id="UP001153069">
    <property type="component" value="Unassembled WGS sequence"/>
</dbReference>
<dbReference type="EMBL" id="CAICTM010000088">
    <property type="protein sequence ID" value="CAB9500681.1"/>
    <property type="molecule type" value="Genomic_DNA"/>
</dbReference>
<protein>
    <submittedName>
        <fullName evidence="5">NLR family, CARD domain containing 3</fullName>
    </submittedName>
</protein>